<evidence type="ECO:0000256" key="4">
    <source>
        <dbReference type="ARBA" id="ARBA00022692"/>
    </source>
</evidence>
<evidence type="ECO:0000313" key="12">
    <source>
        <dbReference type="EMBL" id="EEB07331.1"/>
    </source>
</evidence>
<dbReference type="AlphaFoldDB" id="B6K2F0"/>
<comment type="subcellular location">
    <subcellularLocation>
        <location evidence="1 11">Endoplasmic reticulum membrane</location>
        <topology evidence="1 11">Multi-pass membrane protein</topology>
    </subcellularLocation>
</comment>
<evidence type="ECO:0000256" key="3">
    <source>
        <dbReference type="ARBA" id="ARBA00022448"/>
    </source>
</evidence>
<dbReference type="GO" id="GO:0006890">
    <property type="term" value="P:retrograde vesicle-mediated transport, Golgi to endoplasmic reticulum"/>
    <property type="evidence" value="ECO:0007669"/>
    <property type="project" value="EnsemblFungi"/>
</dbReference>
<dbReference type="OrthoDB" id="7694678at2759"/>
<dbReference type="GO" id="GO:0045015">
    <property type="term" value="F:HDEL sequence binding"/>
    <property type="evidence" value="ECO:0007669"/>
    <property type="project" value="EnsemblFungi"/>
</dbReference>
<dbReference type="GO" id="GO:0046923">
    <property type="term" value="F:ER retention sequence binding"/>
    <property type="evidence" value="ECO:0000318"/>
    <property type="project" value="GO_Central"/>
</dbReference>
<dbReference type="PANTHER" id="PTHR10585">
    <property type="entry name" value="ER LUMEN PROTEIN RETAINING RECEPTOR"/>
    <property type="match status" value="1"/>
</dbReference>
<dbReference type="GO" id="GO:0005783">
    <property type="term" value="C:endoplasmic reticulum"/>
    <property type="evidence" value="ECO:0000318"/>
    <property type="project" value="GO_Central"/>
</dbReference>
<evidence type="ECO:0000256" key="8">
    <source>
        <dbReference type="ARBA" id="ARBA00022989"/>
    </source>
</evidence>
<dbReference type="STRING" id="402676.B6K2F0"/>
<dbReference type="OMA" id="WKSRSCE"/>
<evidence type="ECO:0000256" key="1">
    <source>
        <dbReference type="ARBA" id="ARBA00004477"/>
    </source>
</evidence>
<keyword evidence="7 11" id="KW-0653">Protein transport</keyword>
<dbReference type="GO" id="GO:0015031">
    <property type="term" value="P:protein transport"/>
    <property type="evidence" value="ECO:0007669"/>
    <property type="project" value="UniProtKB-KW"/>
</dbReference>
<dbReference type="RefSeq" id="XP_002173624.1">
    <property type="nucleotide sequence ID" value="XM_002173588.2"/>
</dbReference>
<accession>B6K2F0</accession>
<dbReference type="HOGENOM" id="CLU_057784_0_0_1"/>
<dbReference type="eggNOG" id="KOG3106">
    <property type="taxonomic scope" value="Eukaryota"/>
</dbReference>
<dbReference type="JaponicusDB" id="SJAG_02418">
    <property type="gene designation" value="erd2"/>
</dbReference>
<keyword evidence="3 11" id="KW-0813">Transport</keyword>
<gene>
    <name evidence="13" type="primary">erd2</name>
    <name evidence="12" type="ORF">SJAG_02418</name>
</gene>
<keyword evidence="6" id="KW-0931">ER-Golgi transport</keyword>
<protein>
    <recommendedName>
        <fullName evidence="11">ER lumen protein-retaining receptor</fullName>
    </recommendedName>
</protein>
<dbReference type="PROSITE" id="PS00951">
    <property type="entry name" value="ER_LUMEN_RECEPTOR_1"/>
    <property type="match status" value="1"/>
</dbReference>
<evidence type="ECO:0000256" key="6">
    <source>
        <dbReference type="ARBA" id="ARBA00022892"/>
    </source>
</evidence>
<feature type="transmembrane region" description="Helical" evidence="11">
    <location>
        <begin position="148"/>
        <end position="166"/>
    </location>
</feature>
<keyword evidence="9 11" id="KW-0472">Membrane</keyword>
<feature type="transmembrane region" description="Helical" evidence="11">
    <location>
        <begin position="117"/>
        <end position="136"/>
    </location>
</feature>
<feature type="transmembrane region" description="Helical" evidence="11">
    <location>
        <begin position="61"/>
        <end position="82"/>
    </location>
</feature>
<comment type="similarity">
    <text evidence="2 11">Belongs to the ERD2 family.</text>
</comment>
<comment type="caution">
    <text evidence="11">Lacks conserved residue(s) required for the propagation of feature annotation.</text>
</comment>
<evidence type="ECO:0000256" key="11">
    <source>
        <dbReference type="RuleBase" id="RU000634"/>
    </source>
</evidence>
<dbReference type="GO" id="GO:0005789">
    <property type="term" value="C:endoplasmic reticulum membrane"/>
    <property type="evidence" value="ECO:0007669"/>
    <property type="project" value="UniProtKB-SubCell"/>
</dbReference>
<dbReference type="EMBL" id="KE651166">
    <property type="protein sequence ID" value="EEB07331.1"/>
    <property type="molecule type" value="Genomic_DNA"/>
</dbReference>
<keyword evidence="14" id="KW-1185">Reference proteome</keyword>
<dbReference type="Pfam" id="PF00810">
    <property type="entry name" value="ER_lumen_recept"/>
    <property type="match status" value="1"/>
</dbReference>
<organism evidence="12 14">
    <name type="scientific">Schizosaccharomyces japonicus (strain yFS275 / FY16936)</name>
    <name type="common">Fission yeast</name>
    <dbReference type="NCBI Taxonomy" id="402676"/>
    <lineage>
        <taxon>Eukaryota</taxon>
        <taxon>Fungi</taxon>
        <taxon>Dikarya</taxon>
        <taxon>Ascomycota</taxon>
        <taxon>Taphrinomycotina</taxon>
        <taxon>Schizosaccharomycetes</taxon>
        <taxon>Schizosaccharomycetales</taxon>
        <taxon>Schizosaccharomycetaceae</taxon>
        <taxon>Schizosaccharomyces</taxon>
    </lineage>
</organism>
<dbReference type="VEuPathDB" id="FungiDB:SJAG_02418"/>
<dbReference type="Proteomes" id="UP000001744">
    <property type="component" value="Unassembled WGS sequence"/>
</dbReference>
<keyword evidence="4 11" id="KW-0812">Transmembrane</keyword>
<keyword evidence="10 11" id="KW-0675">Receptor</keyword>
<evidence type="ECO:0000256" key="9">
    <source>
        <dbReference type="ARBA" id="ARBA00023136"/>
    </source>
</evidence>
<dbReference type="GO" id="GO:0006621">
    <property type="term" value="P:protein retention in ER lumen"/>
    <property type="evidence" value="ECO:0000318"/>
    <property type="project" value="GO_Central"/>
</dbReference>
<dbReference type="PRINTS" id="PR00660">
    <property type="entry name" value="ERLUMENR"/>
</dbReference>
<evidence type="ECO:0000256" key="10">
    <source>
        <dbReference type="ARBA" id="ARBA00023170"/>
    </source>
</evidence>
<reference evidence="12 14" key="1">
    <citation type="journal article" date="2011" name="Science">
        <title>Comparative functional genomics of the fission yeasts.</title>
        <authorList>
            <person name="Rhind N."/>
            <person name="Chen Z."/>
            <person name="Yassour M."/>
            <person name="Thompson D.A."/>
            <person name="Haas B.J."/>
            <person name="Habib N."/>
            <person name="Wapinski I."/>
            <person name="Roy S."/>
            <person name="Lin M.F."/>
            <person name="Heiman D.I."/>
            <person name="Young S.K."/>
            <person name="Furuya K."/>
            <person name="Guo Y."/>
            <person name="Pidoux A."/>
            <person name="Chen H.M."/>
            <person name="Robbertse B."/>
            <person name="Goldberg J.M."/>
            <person name="Aoki K."/>
            <person name="Bayne E.H."/>
            <person name="Berlin A.M."/>
            <person name="Desjardins C.A."/>
            <person name="Dobbs E."/>
            <person name="Dukaj L."/>
            <person name="Fan L."/>
            <person name="FitzGerald M.G."/>
            <person name="French C."/>
            <person name="Gujja S."/>
            <person name="Hansen K."/>
            <person name="Keifenheim D."/>
            <person name="Levin J.Z."/>
            <person name="Mosher R.A."/>
            <person name="Mueller C.A."/>
            <person name="Pfiffner J."/>
            <person name="Priest M."/>
            <person name="Russ C."/>
            <person name="Smialowska A."/>
            <person name="Swoboda P."/>
            <person name="Sykes S.M."/>
            <person name="Vaughn M."/>
            <person name="Vengrova S."/>
            <person name="Yoder R."/>
            <person name="Zeng Q."/>
            <person name="Allshire R."/>
            <person name="Baulcombe D."/>
            <person name="Birren B.W."/>
            <person name="Brown W."/>
            <person name="Ekwall K."/>
            <person name="Kellis M."/>
            <person name="Leatherwood J."/>
            <person name="Levin H."/>
            <person name="Margalit H."/>
            <person name="Martienssen R."/>
            <person name="Nieduszynski C.A."/>
            <person name="Spatafora J.W."/>
            <person name="Friedman N."/>
            <person name="Dalgaard J.Z."/>
            <person name="Baumann P."/>
            <person name="Niki H."/>
            <person name="Regev A."/>
            <person name="Nusbaum C."/>
        </authorList>
    </citation>
    <scope>NUCLEOTIDE SEQUENCE [LARGE SCALE GENOMIC DNA]</scope>
    <source>
        <strain evidence="14">yFS275 / FY16936</strain>
    </source>
</reference>
<dbReference type="GeneID" id="7050063"/>
<sequence length="212" mass="24609">MSFFSALGDMSHVAAILLLIHKIKRTRSCAGISFKSQLLFLIVYVSRYLNILWHYGSLYFYVMRLVFIIAEAYICYLMLVPLRPTNDKRIDTFRIEYLVGGSAILALITTTNYRVATILWTFSIWLESVAILPQLFMLQRSGEAENLTAHYLLAMCLYRGLYLPHWVVRIVRRLPVRWVTIVAGLIQTVLYADFAVVYRRTVLQGKKFRLPS</sequence>
<name>B6K2F0_SCHJY</name>
<feature type="transmembrane region" description="Helical" evidence="11">
    <location>
        <begin position="178"/>
        <end position="198"/>
    </location>
</feature>
<keyword evidence="8 11" id="KW-1133">Transmembrane helix</keyword>
<evidence type="ECO:0000313" key="14">
    <source>
        <dbReference type="Proteomes" id="UP000001744"/>
    </source>
</evidence>
<evidence type="ECO:0000313" key="13">
    <source>
        <dbReference type="JaponicusDB" id="SJAG_02418"/>
    </source>
</evidence>
<dbReference type="InterPro" id="IPR000133">
    <property type="entry name" value="ER_ret_rcpt"/>
</dbReference>
<dbReference type="GO" id="GO:0005801">
    <property type="term" value="C:cis-Golgi network"/>
    <property type="evidence" value="ECO:0000318"/>
    <property type="project" value="GO_Central"/>
</dbReference>
<proteinExistence type="inferred from homology"/>
<keyword evidence="5 11" id="KW-0256">Endoplasmic reticulum</keyword>
<evidence type="ECO:0000256" key="7">
    <source>
        <dbReference type="ARBA" id="ARBA00022927"/>
    </source>
</evidence>
<evidence type="ECO:0000256" key="5">
    <source>
        <dbReference type="ARBA" id="ARBA00022824"/>
    </source>
</evidence>
<dbReference type="PROSITE" id="PS00952">
    <property type="entry name" value="ER_LUMEN_RECEPTOR_2"/>
    <property type="match status" value="1"/>
</dbReference>
<evidence type="ECO:0000256" key="2">
    <source>
        <dbReference type="ARBA" id="ARBA00010120"/>
    </source>
</evidence>